<dbReference type="PROSITE" id="PS50039">
    <property type="entry name" value="FORK_HEAD_3"/>
    <property type="match status" value="1"/>
</dbReference>
<dbReference type="InterPro" id="IPR030456">
    <property type="entry name" value="TF_fork_head_CS_2"/>
</dbReference>
<feature type="domain" description="Fork-head" evidence="6">
    <location>
        <begin position="240"/>
        <end position="335"/>
    </location>
</feature>
<dbReference type="InterPro" id="IPR018122">
    <property type="entry name" value="TF_fork_head_CS_1"/>
</dbReference>
<feature type="compositionally biased region" description="Polar residues" evidence="5">
    <location>
        <begin position="460"/>
        <end position="479"/>
    </location>
</feature>
<evidence type="ECO:0000259" key="6">
    <source>
        <dbReference type="PROSITE" id="PS50039"/>
    </source>
</evidence>
<dbReference type="PRINTS" id="PR00053">
    <property type="entry name" value="FORKHEAD"/>
</dbReference>
<proteinExistence type="predicted"/>
<feature type="compositionally biased region" description="Low complexity" evidence="5">
    <location>
        <begin position="168"/>
        <end position="184"/>
    </location>
</feature>
<dbReference type="PANTHER" id="PTHR11829">
    <property type="entry name" value="FORKHEAD BOX PROTEIN"/>
    <property type="match status" value="1"/>
</dbReference>
<evidence type="ECO:0000256" key="2">
    <source>
        <dbReference type="ARBA" id="ARBA00023125"/>
    </source>
</evidence>
<comment type="subcellular location">
    <subcellularLocation>
        <location evidence="1 4">Nucleus</location>
    </subcellularLocation>
</comment>
<dbReference type="InterPro" id="IPR036388">
    <property type="entry name" value="WH-like_DNA-bd_sf"/>
</dbReference>
<dbReference type="GO" id="GO:0001228">
    <property type="term" value="F:DNA-binding transcription activator activity, RNA polymerase II-specific"/>
    <property type="evidence" value="ECO:0007669"/>
    <property type="project" value="UniProtKB-ARBA"/>
</dbReference>
<evidence type="ECO:0000256" key="1">
    <source>
        <dbReference type="ARBA" id="ARBA00004123"/>
    </source>
</evidence>
<feature type="region of interest" description="Disordered" evidence="5">
    <location>
        <begin position="84"/>
        <end position="133"/>
    </location>
</feature>
<dbReference type="RefSeq" id="XP_046118849.1">
    <property type="nucleotide sequence ID" value="XM_046260763.1"/>
</dbReference>
<dbReference type="GO" id="GO:0005634">
    <property type="term" value="C:nucleus"/>
    <property type="evidence" value="ECO:0007669"/>
    <property type="project" value="UniProtKB-SubCell"/>
</dbReference>
<name>A0A9P8CQB1_9HYPO</name>
<accession>A0A9P8CQB1</accession>
<keyword evidence="2 4" id="KW-0238">DNA-binding</keyword>
<keyword evidence="3 4" id="KW-0539">Nucleus</keyword>
<dbReference type="PANTHER" id="PTHR11829:SF343">
    <property type="entry name" value="FORK-HEAD DOMAIN-CONTAINING PROTEIN"/>
    <property type="match status" value="1"/>
</dbReference>
<dbReference type="InterPro" id="IPR050211">
    <property type="entry name" value="FOX_domain-containing"/>
</dbReference>
<feature type="region of interest" description="Disordered" evidence="5">
    <location>
        <begin position="151"/>
        <end position="224"/>
    </location>
</feature>
<reference evidence="7" key="1">
    <citation type="journal article" date="2021" name="IMA Fungus">
        <title>Genomic characterization of three marine fungi, including Emericellopsis atlantica sp. nov. with signatures of a generalist lifestyle and marine biomass degradation.</title>
        <authorList>
            <person name="Hagestad O.C."/>
            <person name="Hou L."/>
            <person name="Andersen J.H."/>
            <person name="Hansen E.H."/>
            <person name="Altermark B."/>
            <person name="Li C."/>
            <person name="Kuhnert E."/>
            <person name="Cox R.J."/>
            <person name="Crous P.W."/>
            <person name="Spatafora J.W."/>
            <person name="Lail K."/>
            <person name="Amirebrahimi M."/>
            <person name="Lipzen A."/>
            <person name="Pangilinan J."/>
            <person name="Andreopoulos W."/>
            <person name="Hayes R.D."/>
            <person name="Ng V."/>
            <person name="Grigoriev I.V."/>
            <person name="Jackson S.A."/>
            <person name="Sutton T.D.S."/>
            <person name="Dobson A.D.W."/>
            <person name="Rama T."/>
        </authorList>
    </citation>
    <scope>NUCLEOTIDE SEQUENCE</scope>
    <source>
        <strain evidence="7">TS7</strain>
    </source>
</reference>
<protein>
    <submittedName>
        <fullName evidence="7">Forkhead box protein L2</fullName>
    </submittedName>
</protein>
<dbReference type="InterPro" id="IPR036390">
    <property type="entry name" value="WH_DNA-bd_sf"/>
</dbReference>
<dbReference type="Pfam" id="PF00250">
    <property type="entry name" value="Forkhead"/>
    <property type="match status" value="1"/>
</dbReference>
<feature type="compositionally biased region" description="Polar residues" evidence="5">
    <location>
        <begin position="507"/>
        <end position="537"/>
    </location>
</feature>
<organism evidence="7 8">
    <name type="scientific">Emericellopsis atlantica</name>
    <dbReference type="NCBI Taxonomy" id="2614577"/>
    <lineage>
        <taxon>Eukaryota</taxon>
        <taxon>Fungi</taxon>
        <taxon>Dikarya</taxon>
        <taxon>Ascomycota</taxon>
        <taxon>Pezizomycotina</taxon>
        <taxon>Sordariomycetes</taxon>
        <taxon>Hypocreomycetidae</taxon>
        <taxon>Hypocreales</taxon>
        <taxon>Bionectriaceae</taxon>
        <taxon>Emericellopsis</taxon>
    </lineage>
</organism>
<evidence type="ECO:0000313" key="7">
    <source>
        <dbReference type="EMBL" id="KAG9254925.1"/>
    </source>
</evidence>
<dbReference type="InterPro" id="IPR001766">
    <property type="entry name" value="Fork_head_dom"/>
</dbReference>
<gene>
    <name evidence="7" type="ORF">F5Z01DRAFT_60442</name>
</gene>
<dbReference type="Proteomes" id="UP000887229">
    <property type="component" value="Unassembled WGS sequence"/>
</dbReference>
<feature type="compositionally biased region" description="Polar residues" evidence="5">
    <location>
        <begin position="435"/>
        <end position="448"/>
    </location>
</feature>
<evidence type="ECO:0000256" key="3">
    <source>
        <dbReference type="ARBA" id="ARBA00023242"/>
    </source>
</evidence>
<dbReference type="PROSITE" id="PS00657">
    <property type="entry name" value="FORK_HEAD_1"/>
    <property type="match status" value="1"/>
</dbReference>
<dbReference type="SMART" id="SM00339">
    <property type="entry name" value="FH"/>
    <property type="match status" value="1"/>
</dbReference>
<sequence>MANRPLFRGADEPPQIFQDFDSFDSFDAVENTYSHTDGLDNFNATHGLNAFSNIHNAMTSHAPMPTTVAKPSRRALGAIDSNAILKPSQSQQQKALSPHKMSNAARRSPLKTANAKKLNNVSMPPPGQRPQTDTIWKKPFLYEFKAPPHSENLPGLTDENSMPYGVFPSSASSSAPTPRPSSSSNGKRKLLDAAPIMDSRPAKKSKKAESELATSPAPSSSFDVLPHPGSFPVIVDDGQKPPLSYAQLIGTAILRSPNRRLTLNQIYTWISDTYTFYNIKETGWQNSIRHNLSLHKGFEKVERPKEDPGKGHYWMIVPGCESEFLRRKPARKGTQSAENLPVMSTRLEPSRPATAPALEPSLPPPVPQARQPARATEEPRLPSSDATIPESDGPAPEELSERQSVAHPSFRRPAQSPAPHGLHSSPPVARHSRTRSATSVPGQSSVTRPSKRGAPEDSGYISSLDSSAQRPSKWISQWTAESGRPRRRARALGGSGRAEDAIRQIRNPLSSPHSPTRSRSKSVNQSLLSSPYKQNMNMMGPKTPVSKLAQMLPITKSVSPRANLLKHRKQIAAYTASPGRANNGLEEVPYSPEFSLEGTTAHAFDFTKDAIVNDDFLNTLDPYSTFFHVRGSGSPIKRSPLKRSPLKQSDLLPPMPSSVLKLSTGTPRGCTSAPALQLNEQAFDFFDTPSKAFEGMSSPFKYLGGSLLEAFDETGPQEASPCKSKLARPQLPAPKADDDAENWDGPGHQQIATGFSEEEGSDFDITQGFAQIG</sequence>
<evidence type="ECO:0000256" key="4">
    <source>
        <dbReference type="PROSITE-ProRule" id="PRU00089"/>
    </source>
</evidence>
<evidence type="ECO:0000256" key="5">
    <source>
        <dbReference type="SAM" id="MobiDB-lite"/>
    </source>
</evidence>
<dbReference type="SUPFAM" id="SSF46785">
    <property type="entry name" value="Winged helix' DNA-binding domain"/>
    <property type="match status" value="1"/>
</dbReference>
<feature type="compositionally biased region" description="Polar residues" evidence="5">
    <location>
        <begin position="212"/>
        <end position="222"/>
    </location>
</feature>
<dbReference type="OrthoDB" id="5954824at2759"/>
<feature type="DNA-binding region" description="Fork-head" evidence="4">
    <location>
        <begin position="240"/>
        <end position="335"/>
    </location>
</feature>
<evidence type="ECO:0000313" key="8">
    <source>
        <dbReference type="Proteomes" id="UP000887229"/>
    </source>
</evidence>
<feature type="region of interest" description="Disordered" evidence="5">
    <location>
        <begin position="713"/>
        <end position="773"/>
    </location>
</feature>
<dbReference type="GO" id="GO:0000978">
    <property type="term" value="F:RNA polymerase II cis-regulatory region sequence-specific DNA binding"/>
    <property type="evidence" value="ECO:0007669"/>
    <property type="project" value="TreeGrafter"/>
</dbReference>
<dbReference type="CDD" id="cd00059">
    <property type="entry name" value="FH_FOX"/>
    <property type="match status" value="1"/>
</dbReference>
<dbReference type="GeneID" id="70291666"/>
<dbReference type="Gene3D" id="1.10.10.10">
    <property type="entry name" value="Winged helix-like DNA-binding domain superfamily/Winged helix DNA-binding domain"/>
    <property type="match status" value="1"/>
</dbReference>
<dbReference type="FunFam" id="1.10.10.10:FF:000260">
    <property type="entry name" value="Forkhead transcription factor (Sep1)"/>
    <property type="match status" value="1"/>
</dbReference>
<keyword evidence="8" id="KW-1185">Reference proteome</keyword>
<feature type="region of interest" description="Disordered" evidence="5">
    <location>
        <begin position="327"/>
        <end position="538"/>
    </location>
</feature>
<comment type="caution">
    <text evidence="7">The sequence shown here is derived from an EMBL/GenBank/DDBJ whole genome shotgun (WGS) entry which is preliminary data.</text>
</comment>
<dbReference type="EMBL" id="MU251252">
    <property type="protein sequence ID" value="KAG9254925.1"/>
    <property type="molecule type" value="Genomic_DNA"/>
</dbReference>
<dbReference type="PROSITE" id="PS00658">
    <property type="entry name" value="FORK_HEAD_2"/>
    <property type="match status" value="1"/>
</dbReference>
<dbReference type="AlphaFoldDB" id="A0A9P8CQB1"/>